<name>A0A9D1PGA0_9FIRM</name>
<gene>
    <name evidence="1" type="ORF">H9747_14345</name>
</gene>
<evidence type="ECO:0000313" key="1">
    <source>
        <dbReference type="EMBL" id="HIV40150.1"/>
    </source>
</evidence>
<dbReference type="EMBL" id="DXIQ01000102">
    <property type="protein sequence ID" value="HIV40150.1"/>
    <property type="molecule type" value="Genomic_DNA"/>
</dbReference>
<dbReference type="AlphaFoldDB" id="A0A9D1PGA0"/>
<comment type="caution">
    <text evidence="1">The sequence shown here is derived from an EMBL/GenBank/DDBJ whole genome shotgun (WGS) entry which is preliminary data.</text>
</comment>
<proteinExistence type="predicted"/>
<sequence length="62" mass="7624">MIPEYTNDYEEYLDGVDKWLNLLYENRQYFYITHPARKSEELQLFYNESNPNGKVSKERNQE</sequence>
<organism evidence="1 2">
    <name type="scientific">Candidatus Blautia stercorigallinarum</name>
    <dbReference type="NCBI Taxonomy" id="2838501"/>
    <lineage>
        <taxon>Bacteria</taxon>
        <taxon>Bacillati</taxon>
        <taxon>Bacillota</taxon>
        <taxon>Clostridia</taxon>
        <taxon>Lachnospirales</taxon>
        <taxon>Lachnospiraceae</taxon>
        <taxon>Blautia</taxon>
    </lineage>
</organism>
<protein>
    <submittedName>
        <fullName evidence="1">Uncharacterized protein</fullName>
    </submittedName>
</protein>
<evidence type="ECO:0000313" key="2">
    <source>
        <dbReference type="Proteomes" id="UP000886814"/>
    </source>
</evidence>
<dbReference type="Proteomes" id="UP000886814">
    <property type="component" value="Unassembled WGS sequence"/>
</dbReference>
<accession>A0A9D1PGA0</accession>
<reference evidence="1" key="2">
    <citation type="submission" date="2021-04" db="EMBL/GenBank/DDBJ databases">
        <authorList>
            <person name="Gilroy R."/>
        </authorList>
    </citation>
    <scope>NUCLEOTIDE SEQUENCE</scope>
    <source>
        <strain evidence="1">CHK195-9823</strain>
    </source>
</reference>
<reference evidence="1" key="1">
    <citation type="journal article" date="2021" name="PeerJ">
        <title>Extensive microbial diversity within the chicken gut microbiome revealed by metagenomics and culture.</title>
        <authorList>
            <person name="Gilroy R."/>
            <person name="Ravi A."/>
            <person name="Getino M."/>
            <person name="Pursley I."/>
            <person name="Horton D.L."/>
            <person name="Alikhan N.F."/>
            <person name="Baker D."/>
            <person name="Gharbi K."/>
            <person name="Hall N."/>
            <person name="Watson M."/>
            <person name="Adriaenssens E.M."/>
            <person name="Foster-Nyarko E."/>
            <person name="Jarju S."/>
            <person name="Secka A."/>
            <person name="Antonio M."/>
            <person name="Oren A."/>
            <person name="Chaudhuri R.R."/>
            <person name="La Ragione R."/>
            <person name="Hildebrand F."/>
            <person name="Pallen M.J."/>
        </authorList>
    </citation>
    <scope>NUCLEOTIDE SEQUENCE</scope>
    <source>
        <strain evidence="1">CHK195-9823</strain>
    </source>
</reference>